<dbReference type="AlphaFoldDB" id="A0A9D1EAT0"/>
<gene>
    <name evidence="7" type="ORF">IAA55_08285</name>
</gene>
<evidence type="ECO:0000313" key="7">
    <source>
        <dbReference type="EMBL" id="HIR71264.1"/>
    </source>
</evidence>
<keyword evidence="3" id="KW-0238">DNA-binding</keyword>
<dbReference type="Gene3D" id="1.10.1660.10">
    <property type="match status" value="1"/>
</dbReference>
<dbReference type="PANTHER" id="PTHR30204">
    <property type="entry name" value="REDOX-CYCLING DRUG-SENSING TRANSCRIPTIONAL ACTIVATOR SOXR"/>
    <property type="match status" value="1"/>
</dbReference>
<dbReference type="SMART" id="SM00422">
    <property type="entry name" value="HTH_MERR"/>
    <property type="match status" value="1"/>
</dbReference>
<dbReference type="PROSITE" id="PS50937">
    <property type="entry name" value="HTH_MERR_2"/>
    <property type="match status" value="1"/>
</dbReference>
<feature type="compositionally biased region" description="Basic residues" evidence="5">
    <location>
        <begin position="182"/>
        <end position="203"/>
    </location>
</feature>
<dbReference type="Proteomes" id="UP000823912">
    <property type="component" value="Unassembled WGS sequence"/>
</dbReference>
<dbReference type="GO" id="GO:0003677">
    <property type="term" value="F:DNA binding"/>
    <property type="evidence" value="ECO:0007669"/>
    <property type="project" value="UniProtKB-KW"/>
</dbReference>
<reference evidence="7" key="1">
    <citation type="submission" date="2020-10" db="EMBL/GenBank/DDBJ databases">
        <authorList>
            <person name="Gilroy R."/>
        </authorList>
    </citation>
    <scope>NUCLEOTIDE SEQUENCE</scope>
    <source>
        <strain evidence="7">ChiSjej5B23-6657</strain>
    </source>
</reference>
<evidence type="ECO:0000256" key="4">
    <source>
        <dbReference type="ARBA" id="ARBA00023163"/>
    </source>
</evidence>
<evidence type="ECO:0000256" key="2">
    <source>
        <dbReference type="ARBA" id="ARBA00023015"/>
    </source>
</evidence>
<dbReference type="InterPro" id="IPR009061">
    <property type="entry name" value="DNA-bd_dom_put_sf"/>
</dbReference>
<evidence type="ECO:0000259" key="6">
    <source>
        <dbReference type="PROSITE" id="PS50937"/>
    </source>
</evidence>
<evidence type="ECO:0000313" key="8">
    <source>
        <dbReference type="Proteomes" id="UP000823912"/>
    </source>
</evidence>
<feature type="region of interest" description="Disordered" evidence="5">
    <location>
        <begin position="181"/>
        <end position="203"/>
    </location>
</feature>
<protein>
    <submittedName>
        <fullName evidence="7">MerR family transcriptional regulator</fullName>
    </submittedName>
</protein>
<accession>A0A9D1EAT0</accession>
<dbReference type="InterPro" id="IPR000551">
    <property type="entry name" value="MerR-type_HTH_dom"/>
</dbReference>
<dbReference type="PANTHER" id="PTHR30204:SF69">
    <property type="entry name" value="MERR-FAMILY TRANSCRIPTIONAL REGULATOR"/>
    <property type="match status" value="1"/>
</dbReference>
<comment type="caution">
    <text evidence="7">The sequence shown here is derived from an EMBL/GenBank/DDBJ whole genome shotgun (WGS) entry which is preliminary data.</text>
</comment>
<keyword evidence="1" id="KW-0678">Repressor</keyword>
<keyword evidence="4" id="KW-0804">Transcription</keyword>
<evidence type="ECO:0000256" key="3">
    <source>
        <dbReference type="ARBA" id="ARBA00023125"/>
    </source>
</evidence>
<reference evidence="7" key="2">
    <citation type="journal article" date="2021" name="PeerJ">
        <title>Extensive microbial diversity within the chicken gut microbiome revealed by metagenomics and culture.</title>
        <authorList>
            <person name="Gilroy R."/>
            <person name="Ravi A."/>
            <person name="Getino M."/>
            <person name="Pursley I."/>
            <person name="Horton D.L."/>
            <person name="Alikhan N.F."/>
            <person name="Baker D."/>
            <person name="Gharbi K."/>
            <person name="Hall N."/>
            <person name="Watson M."/>
            <person name="Adriaenssens E.M."/>
            <person name="Foster-Nyarko E."/>
            <person name="Jarju S."/>
            <person name="Secka A."/>
            <person name="Antonio M."/>
            <person name="Oren A."/>
            <person name="Chaudhuri R.R."/>
            <person name="La Ragione R."/>
            <person name="Hildebrand F."/>
            <person name="Pallen M.J."/>
        </authorList>
    </citation>
    <scope>NUCLEOTIDE SEQUENCE</scope>
    <source>
        <strain evidence="7">ChiSjej5B23-6657</strain>
    </source>
</reference>
<feature type="domain" description="HTH merR-type" evidence="6">
    <location>
        <begin position="5"/>
        <end position="73"/>
    </location>
</feature>
<dbReference type="Pfam" id="PF13411">
    <property type="entry name" value="MerR_1"/>
    <property type="match status" value="1"/>
</dbReference>
<organism evidence="7 8">
    <name type="scientific">Candidatus Pullilachnospira gallistercoris</name>
    <dbReference type="NCBI Taxonomy" id="2840911"/>
    <lineage>
        <taxon>Bacteria</taxon>
        <taxon>Bacillati</taxon>
        <taxon>Bacillota</taxon>
        <taxon>Clostridia</taxon>
        <taxon>Lachnospirales</taxon>
        <taxon>Lachnospiraceae</taxon>
        <taxon>Lachnospiraceae incertae sedis</taxon>
        <taxon>Candidatus Pullilachnospira</taxon>
    </lineage>
</organism>
<evidence type="ECO:0000256" key="1">
    <source>
        <dbReference type="ARBA" id="ARBA00022491"/>
    </source>
</evidence>
<keyword evidence="2" id="KW-0805">Transcription regulation</keyword>
<evidence type="ECO:0000256" key="5">
    <source>
        <dbReference type="SAM" id="MobiDB-lite"/>
    </source>
</evidence>
<dbReference type="SUPFAM" id="SSF46955">
    <property type="entry name" value="Putative DNA-binding domain"/>
    <property type="match status" value="1"/>
</dbReference>
<name>A0A9D1EAT0_9FIRM</name>
<dbReference type="EMBL" id="DVHM01000133">
    <property type="protein sequence ID" value="HIR71264.1"/>
    <property type="molecule type" value="Genomic_DNA"/>
</dbReference>
<dbReference type="GO" id="GO:0003700">
    <property type="term" value="F:DNA-binding transcription factor activity"/>
    <property type="evidence" value="ECO:0007669"/>
    <property type="project" value="InterPro"/>
</dbReference>
<sequence>MEQVRYMISDAANIVQLEQHVLRYWEDELQLDIPRNEMGHRYYTDENIKEFLKIKELKEKGYQLKAIRMYLKNEKQREQRNKEKERDRQILTITNARELGLESDGKEKQPSEVATVEDPKIKMEQFQEIMTEIVANALKNNNEDLSNEVGDRILKEMNYLMREQQEQEEDRYRKLDAAIRQRGTKARKEKKKVGIFGRKKERL</sequence>
<proteinExistence type="predicted"/>
<dbReference type="InterPro" id="IPR047057">
    <property type="entry name" value="MerR_fam"/>
</dbReference>